<dbReference type="InterPro" id="IPR050177">
    <property type="entry name" value="Lipid_A_modif_metabolic_enz"/>
</dbReference>
<dbReference type="EMBL" id="MAQB02000001">
    <property type="protein sequence ID" value="OFJ49555.1"/>
    <property type="molecule type" value="Genomic_DNA"/>
</dbReference>
<dbReference type="AlphaFoldDB" id="A0A1E8PTI1"/>
<protein>
    <recommendedName>
        <fullName evidence="1">NAD-dependent epimerase/dehydratase domain-containing protein</fullName>
    </recommendedName>
</protein>
<dbReference type="Proteomes" id="UP000092634">
    <property type="component" value="Unassembled WGS sequence"/>
</dbReference>
<organism evidence="2 3">
    <name type="scientific">Janthinobacterium lividum</name>
    <dbReference type="NCBI Taxonomy" id="29581"/>
    <lineage>
        <taxon>Bacteria</taxon>
        <taxon>Pseudomonadati</taxon>
        <taxon>Pseudomonadota</taxon>
        <taxon>Betaproteobacteria</taxon>
        <taxon>Burkholderiales</taxon>
        <taxon>Oxalobacteraceae</taxon>
        <taxon>Janthinobacterium</taxon>
    </lineage>
</organism>
<dbReference type="InterPro" id="IPR001509">
    <property type="entry name" value="Epimerase_deHydtase"/>
</dbReference>
<evidence type="ECO:0000313" key="2">
    <source>
        <dbReference type="EMBL" id="OFJ49555.1"/>
    </source>
</evidence>
<dbReference type="Pfam" id="PF01370">
    <property type="entry name" value="Epimerase"/>
    <property type="match status" value="1"/>
</dbReference>
<dbReference type="InterPro" id="IPR036291">
    <property type="entry name" value="NAD(P)-bd_dom_sf"/>
</dbReference>
<reference evidence="2 3" key="1">
    <citation type="submission" date="2016-10" db="EMBL/GenBank/DDBJ databases">
        <title>Updated version of Genome Assembly of Janthinobacterium lividum ERGS5:01.</title>
        <authorList>
            <person name="Kumar R."/>
            <person name="Acharya V."/>
            <person name="Singh D."/>
        </authorList>
    </citation>
    <scope>NUCLEOTIDE SEQUENCE [LARGE SCALE GENOMIC DNA]</scope>
    <source>
        <strain evidence="2 3">ERGS5:01</strain>
    </source>
</reference>
<dbReference type="SUPFAM" id="SSF51735">
    <property type="entry name" value="NAD(P)-binding Rossmann-fold domains"/>
    <property type="match status" value="1"/>
</dbReference>
<gene>
    <name evidence="2" type="ORF">BA896_012420</name>
</gene>
<sequence length="323" mass="35305">MNISITGASGFIGKLLLQQLAATPHALAILSRKQGGATPGIRCVQGDLLQENTALHVFADNSDVIVHCAGEIKDERLMQQLHVDGTRHLLNAVRASIRKHGKPVHWVQLSSVGAYGLDGAGAQTGRTISEASEELPVGVYEVTKTASDQLVRDFAGQEPLFSYTIVRPTIVIGASMPNQSFHAMARMIKRGVFFRIGRQPAMATYVHVDDVVRALLQCISDTRARGKVFIVANDCPLEQVVTSLAQAMRVAPPRWTLPEAPLRWLLKLTPSWIKLPLTTARVDALTRKTRYSSALIGSSLDFFPVESIPESIPQLIHDSAHRL</sequence>
<name>A0A1E8PTI1_9BURK</name>
<proteinExistence type="predicted"/>
<comment type="caution">
    <text evidence="2">The sequence shown here is derived from an EMBL/GenBank/DDBJ whole genome shotgun (WGS) entry which is preliminary data.</text>
</comment>
<evidence type="ECO:0000259" key="1">
    <source>
        <dbReference type="Pfam" id="PF01370"/>
    </source>
</evidence>
<dbReference type="Gene3D" id="3.40.50.720">
    <property type="entry name" value="NAD(P)-binding Rossmann-like Domain"/>
    <property type="match status" value="1"/>
</dbReference>
<dbReference type="PANTHER" id="PTHR43245">
    <property type="entry name" value="BIFUNCTIONAL POLYMYXIN RESISTANCE PROTEIN ARNA"/>
    <property type="match status" value="1"/>
</dbReference>
<feature type="domain" description="NAD-dependent epimerase/dehydratase" evidence="1">
    <location>
        <begin position="3"/>
        <end position="229"/>
    </location>
</feature>
<accession>A0A1E8PTI1</accession>
<evidence type="ECO:0000313" key="3">
    <source>
        <dbReference type="Proteomes" id="UP000092634"/>
    </source>
</evidence>